<gene>
    <name evidence="2" type="ORF">V6N12_059486</name>
</gene>
<organism evidence="2 3">
    <name type="scientific">Hibiscus sabdariffa</name>
    <name type="common">roselle</name>
    <dbReference type="NCBI Taxonomy" id="183260"/>
    <lineage>
        <taxon>Eukaryota</taxon>
        <taxon>Viridiplantae</taxon>
        <taxon>Streptophyta</taxon>
        <taxon>Embryophyta</taxon>
        <taxon>Tracheophyta</taxon>
        <taxon>Spermatophyta</taxon>
        <taxon>Magnoliopsida</taxon>
        <taxon>eudicotyledons</taxon>
        <taxon>Gunneridae</taxon>
        <taxon>Pentapetalae</taxon>
        <taxon>rosids</taxon>
        <taxon>malvids</taxon>
        <taxon>Malvales</taxon>
        <taxon>Malvaceae</taxon>
        <taxon>Malvoideae</taxon>
        <taxon>Hibiscus</taxon>
    </lineage>
</organism>
<keyword evidence="3" id="KW-1185">Reference proteome</keyword>
<evidence type="ECO:0000313" key="2">
    <source>
        <dbReference type="EMBL" id="KAK8565942.1"/>
    </source>
</evidence>
<dbReference type="Proteomes" id="UP001472677">
    <property type="component" value="Unassembled WGS sequence"/>
</dbReference>
<feature type="region of interest" description="Disordered" evidence="1">
    <location>
        <begin position="1"/>
        <end position="62"/>
    </location>
</feature>
<proteinExistence type="predicted"/>
<feature type="compositionally biased region" description="Polar residues" evidence="1">
    <location>
        <begin position="106"/>
        <end position="122"/>
    </location>
</feature>
<evidence type="ECO:0000313" key="3">
    <source>
        <dbReference type="Proteomes" id="UP001472677"/>
    </source>
</evidence>
<sequence>MSKTKQKEKLQVDMREQDSSPVAHNEGVNTKHGDIATDRSQGSQSDSSSESDRRKSVGSMDDVALNAIRMGKDYNDDCMKASVESKKRLEEFEILGDGSGVDPLNKETNNASGEDKTVSVQQGKDLGITENVGPS</sequence>
<protein>
    <submittedName>
        <fullName evidence="2">Uncharacterized protein</fullName>
    </submittedName>
</protein>
<dbReference type="EMBL" id="JBBPBM010000010">
    <property type="protein sequence ID" value="KAK8565942.1"/>
    <property type="molecule type" value="Genomic_DNA"/>
</dbReference>
<evidence type="ECO:0000256" key="1">
    <source>
        <dbReference type="SAM" id="MobiDB-lite"/>
    </source>
</evidence>
<feature type="compositionally biased region" description="Basic and acidic residues" evidence="1">
    <location>
        <begin position="1"/>
        <end position="18"/>
    </location>
</feature>
<comment type="caution">
    <text evidence="2">The sequence shown here is derived from an EMBL/GenBank/DDBJ whole genome shotgun (WGS) entry which is preliminary data.</text>
</comment>
<feature type="compositionally biased region" description="Low complexity" evidence="1">
    <location>
        <begin position="38"/>
        <end position="48"/>
    </location>
</feature>
<name>A0ABR2EVA8_9ROSI</name>
<feature type="region of interest" description="Disordered" evidence="1">
    <location>
        <begin position="94"/>
        <end position="135"/>
    </location>
</feature>
<accession>A0ABR2EVA8</accession>
<reference evidence="2 3" key="1">
    <citation type="journal article" date="2024" name="G3 (Bethesda)">
        <title>Genome assembly of Hibiscus sabdariffa L. provides insights into metabolisms of medicinal natural products.</title>
        <authorList>
            <person name="Kim T."/>
        </authorList>
    </citation>
    <scope>NUCLEOTIDE SEQUENCE [LARGE SCALE GENOMIC DNA]</scope>
    <source>
        <strain evidence="2">TK-2024</strain>
        <tissue evidence="2">Old leaves</tissue>
    </source>
</reference>